<dbReference type="InterPro" id="IPR059106">
    <property type="entry name" value="WHD_MalT"/>
</dbReference>
<dbReference type="CDD" id="cd06170">
    <property type="entry name" value="LuxR_C_like"/>
    <property type="match status" value="1"/>
</dbReference>
<keyword evidence="7" id="KW-1185">Reference proteome</keyword>
<feature type="domain" description="HTH luxR-type" evidence="5">
    <location>
        <begin position="856"/>
        <end position="921"/>
    </location>
</feature>
<dbReference type="InterPro" id="IPR036388">
    <property type="entry name" value="WH-like_DNA-bd_sf"/>
</dbReference>
<gene>
    <name evidence="6" type="ORF">SAMN04488038_108140</name>
</gene>
<keyword evidence="2" id="KW-0238">DNA-binding</keyword>
<dbReference type="SMART" id="SM00421">
    <property type="entry name" value="HTH_LUXR"/>
    <property type="match status" value="1"/>
</dbReference>
<dbReference type="InterPro" id="IPR016032">
    <property type="entry name" value="Sig_transdc_resp-reg_C-effctor"/>
</dbReference>
<protein>
    <submittedName>
        <fullName evidence="6">LuxR family transcriptional regulator, maltose regulon positive regulatory protein</fullName>
    </submittedName>
</protein>
<dbReference type="Pfam" id="PF00196">
    <property type="entry name" value="GerE"/>
    <property type="match status" value="1"/>
</dbReference>
<keyword evidence="3" id="KW-0804">Transcription</keyword>
<dbReference type="AlphaFoldDB" id="A0A1H9HEA1"/>
<dbReference type="SUPFAM" id="SSF52540">
    <property type="entry name" value="P-loop containing nucleoside triphosphate hydrolases"/>
    <property type="match status" value="1"/>
</dbReference>
<dbReference type="InterPro" id="IPR041664">
    <property type="entry name" value="AAA_16"/>
</dbReference>
<sequence length="923" mass="102509">MAAESLRRTERLIATKLKAIACDPRSVSRRQLFAQQLSLGGSARVLTVVAPAGSGKSTVLAQLHQALREQNVATCWLSLDAADDDPATFALYFLSALISARGDAMAPQLAMLRANPIQKLRPVFASLLAELSALSEPLAVFLDDFQHLHNPVLLGFFNDLLAHLPDSLQLVFASRSQLPLDLARLRAAGALCEIRQAELNFDREQAAAFLQRYHGIRLSSANLDGLLAGTEGWPTAIQLVALALLRHPGPPGELIGSFCGRDKDLTEYLVQSVLRAQPAEITGFLLHTSVLRRLSPGLCEAVAGHRRSAAMLEELERANLFLIPLDRESQWYRYHHLFAEFLQARFRRQDPEGYRSACHRAAQYCEQQGEVTEAIQYFLDAESYEQAVTLIARHGRLVSHHQGDHYSILEWMRRLPAAYHEARPEIVLCHAWSRTFCRDSGSALRMLDALRQRLADRERCWPMDEAEHTRIDRWARVVQLVAAAASDQIEQAATHAPQLLRELGEDELMLLATTSNVLSYVTLVRREFERCKQVAEQSYRQALRAEAPYAANWADFINGMAHIENGQLRTAGSFSARILTHAPQMELKPYSRGLAVALDTDIALQRCDFEGAQKLIDSMGAFREVFGPAEPLWMTIRAEAWLKLWDGDRAGARQALQNGQDVALRTQQPRLYTSLAIEEAQLCAVVGDAACALEVVRRAQLSQDNAALREYGNARVLRNQLQLLEARLRIAENEHASAVRLLTSLLQSRGAETRGGFWLSVTAARAVALWGARQQRDAARELDRALDAAADEFHAFPLAATGQMLLPVLDAIGQRRPGSHEAAGDLQAKLKLQLWLTAFLRGEQAAPVEEAAPAESVSRLETLTAREVQLLRLVQSGLNNRSLADALLVSETTVKWHLHNVYTKLAVRSRGAAVAKAREYGLI</sequence>
<dbReference type="InterPro" id="IPR041617">
    <property type="entry name" value="TPR_MalT"/>
</dbReference>
<reference evidence="6 7" key="1">
    <citation type="submission" date="2016-10" db="EMBL/GenBank/DDBJ databases">
        <authorList>
            <person name="de Groot N.N."/>
        </authorList>
    </citation>
    <scope>NUCLEOTIDE SEQUENCE [LARGE SCALE GENOMIC DNA]</scope>
    <source>
        <strain evidence="6 7">DSM 25927</strain>
    </source>
</reference>
<evidence type="ECO:0000259" key="5">
    <source>
        <dbReference type="PROSITE" id="PS50043"/>
    </source>
</evidence>
<dbReference type="InterPro" id="IPR011990">
    <property type="entry name" value="TPR-like_helical_dom_sf"/>
</dbReference>
<dbReference type="PRINTS" id="PR00038">
    <property type="entry name" value="HTHLUXR"/>
</dbReference>
<dbReference type="GO" id="GO:0003677">
    <property type="term" value="F:DNA binding"/>
    <property type="evidence" value="ECO:0007669"/>
    <property type="project" value="UniProtKB-KW"/>
</dbReference>
<organism evidence="6 7">
    <name type="scientific">Solimonas aquatica</name>
    <dbReference type="NCBI Taxonomy" id="489703"/>
    <lineage>
        <taxon>Bacteria</taxon>
        <taxon>Pseudomonadati</taxon>
        <taxon>Pseudomonadota</taxon>
        <taxon>Gammaproteobacteria</taxon>
        <taxon>Nevskiales</taxon>
        <taxon>Nevskiaceae</taxon>
        <taxon>Solimonas</taxon>
    </lineage>
</organism>
<evidence type="ECO:0000256" key="3">
    <source>
        <dbReference type="ARBA" id="ARBA00023163"/>
    </source>
</evidence>
<dbReference type="Pfam" id="PF17874">
    <property type="entry name" value="TPR_MalT"/>
    <property type="match status" value="1"/>
</dbReference>
<evidence type="ECO:0000256" key="2">
    <source>
        <dbReference type="ARBA" id="ARBA00023125"/>
    </source>
</evidence>
<dbReference type="PROSITE" id="PS50043">
    <property type="entry name" value="HTH_LUXR_2"/>
    <property type="match status" value="1"/>
</dbReference>
<proteinExistence type="predicted"/>
<evidence type="ECO:0000313" key="7">
    <source>
        <dbReference type="Proteomes" id="UP000199233"/>
    </source>
</evidence>
<dbReference type="Gene3D" id="1.25.40.10">
    <property type="entry name" value="Tetratricopeptide repeat domain"/>
    <property type="match status" value="1"/>
</dbReference>
<evidence type="ECO:0000313" key="6">
    <source>
        <dbReference type="EMBL" id="SEQ60659.1"/>
    </source>
</evidence>
<accession>A0A1H9HEA1</accession>
<dbReference type="Proteomes" id="UP000199233">
    <property type="component" value="Unassembled WGS sequence"/>
</dbReference>
<dbReference type="Pfam" id="PF13191">
    <property type="entry name" value="AAA_16"/>
    <property type="match status" value="1"/>
</dbReference>
<dbReference type="InterPro" id="IPR000792">
    <property type="entry name" value="Tscrpt_reg_LuxR_C"/>
</dbReference>
<dbReference type="InterPro" id="IPR003593">
    <property type="entry name" value="AAA+_ATPase"/>
</dbReference>
<keyword evidence="4" id="KW-0175">Coiled coil</keyword>
<name>A0A1H9HEA1_9GAMM</name>
<dbReference type="SMART" id="SM00382">
    <property type="entry name" value="AAA"/>
    <property type="match status" value="1"/>
</dbReference>
<dbReference type="Gene3D" id="1.10.10.10">
    <property type="entry name" value="Winged helix-like DNA-binding domain superfamily/Winged helix DNA-binding domain"/>
    <property type="match status" value="1"/>
</dbReference>
<dbReference type="Gene3D" id="3.40.50.300">
    <property type="entry name" value="P-loop containing nucleotide triphosphate hydrolases"/>
    <property type="match status" value="1"/>
</dbReference>
<dbReference type="STRING" id="489703.SAMN04488038_108140"/>
<dbReference type="EMBL" id="FOFS01000008">
    <property type="protein sequence ID" value="SEQ60659.1"/>
    <property type="molecule type" value="Genomic_DNA"/>
</dbReference>
<evidence type="ECO:0000256" key="1">
    <source>
        <dbReference type="ARBA" id="ARBA00023015"/>
    </source>
</evidence>
<dbReference type="PANTHER" id="PTHR44688:SF16">
    <property type="entry name" value="DNA-BINDING TRANSCRIPTIONAL ACTIVATOR DEVR_DOSR"/>
    <property type="match status" value="1"/>
</dbReference>
<evidence type="ECO:0000256" key="4">
    <source>
        <dbReference type="SAM" id="Coils"/>
    </source>
</evidence>
<dbReference type="InterPro" id="IPR027417">
    <property type="entry name" value="P-loop_NTPase"/>
</dbReference>
<keyword evidence="1" id="KW-0805">Transcription regulation</keyword>
<dbReference type="Pfam" id="PF25873">
    <property type="entry name" value="WHD_MalT"/>
    <property type="match status" value="1"/>
</dbReference>
<dbReference type="GO" id="GO:0006355">
    <property type="term" value="P:regulation of DNA-templated transcription"/>
    <property type="evidence" value="ECO:0007669"/>
    <property type="project" value="InterPro"/>
</dbReference>
<dbReference type="PANTHER" id="PTHR44688">
    <property type="entry name" value="DNA-BINDING TRANSCRIPTIONAL ACTIVATOR DEVR_DOSR"/>
    <property type="match status" value="1"/>
</dbReference>
<dbReference type="SUPFAM" id="SSF46894">
    <property type="entry name" value="C-terminal effector domain of the bipartite response regulators"/>
    <property type="match status" value="1"/>
</dbReference>
<feature type="coiled-coil region" evidence="4">
    <location>
        <begin position="714"/>
        <end position="741"/>
    </location>
</feature>